<feature type="compositionally biased region" description="Polar residues" evidence="4">
    <location>
        <begin position="462"/>
        <end position="486"/>
    </location>
</feature>
<dbReference type="GO" id="GO:0042073">
    <property type="term" value="P:intraciliary transport"/>
    <property type="evidence" value="ECO:0007669"/>
    <property type="project" value="TreeGrafter"/>
</dbReference>
<feature type="compositionally biased region" description="Acidic residues" evidence="4">
    <location>
        <begin position="1"/>
        <end position="23"/>
    </location>
</feature>
<feature type="region of interest" description="Disordered" evidence="4">
    <location>
        <begin position="1"/>
        <end position="62"/>
    </location>
</feature>
<organism evidence="6 7">
    <name type="scientific">Tigriopus californicus</name>
    <name type="common">Marine copepod</name>
    <dbReference type="NCBI Taxonomy" id="6832"/>
    <lineage>
        <taxon>Eukaryota</taxon>
        <taxon>Metazoa</taxon>
        <taxon>Ecdysozoa</taxon>
        <taxon>Arthropoda</taxon>
        <taxon>Crustacea</taxon>
        <taxon>Multicrustacea</taxon>
        <taxon>Hexanauplia</taxon>
        <taxon>Copepoda</taxon>
        <taxon>Harpacticoida</taxon>
        <taxon>Harpacticidae</taxon>
        <taxon>Tigriopus</taxon>
    </lineage>
</organism>
<feature type="compositionally biased region" description="Basic and acidic residues" evidence="4">
    <location>
        <begin position="518"/>
        <end position="528"/>
    </location>
</feature>
<dbReference type="PANTHER" id="PTHR16650:SF6">
    <property type="entry name" value="GH21622P"/>
    <property type="match status" value="1"/>
</dbReference>
<feature type="region of interest" description="Disordered" evidence="4">
    <location>
        <begin position="330"/>
        <end position="557"/>
    </location>
</feature>
<evidence type="ECO:0000313" key="7">
    <source>
        <dbReference type="Proteomes" id="UP000318571"/>
    </source>
</evidence>
<feature type="compositionally biased region" description="Basic and acidic residues" evidence="4">
    <location>
        <begin position="391"/>
        <end position="408"/>
    </location>
</feature>
<dbReference type="InterPro" id="IPR028933">
    <property type="entry name" value="Lebercilin_dom"/>
</dbReference>
<evidence type="ECO:0000259" key="5">
    <source>
        <dbReference type="Pfam" id="PF15619"/>
    </source>
</evidence>
<feature type="domain" description="Lebercilin" evidence="5">
    <location>
        <begin position="105"/>
        <end position="295"/>
    </location>
</feature>
<evidence type="ECO:0000256" key="3">
    <source>
        <dbReference type="SAM" id="Coils"/>
    </source>
</evidence>
<evidence type="ECO:0000256" key="4">
    <source>
        <dbReference type="SAM" id="MobiDB-lite"/>
    </source>
</evidence>
<dbReference type="STRING" id="6832.A0A553PFP7"/>
<dbReference type="GO" id="GO:0005930">
    <property type="term" value="C:axoneme"/>
    <property type="evidence" value="ECO:0007669"/>
    <property type="project" value="TreeGrafter"/>
</dbReference>
<feature type="compositionally biased region" description="Low complexity" evidence="4">
    <location>
        <begin position="500"/>
        <end position="512"/>
    </location>
</feature>
<dbReference type="OMA" id="MTKMENT"/>
<evidence type="ECO:0000256" key="1">
    <source>
        <dbReference type="ARBA" id="ARBA00010229"/>
    </source>
</evidence>
<reference evidence="6 7" key="1">
    <citation type="journal article" date="2018" name="Nat. Ecol. Evol.">
        <title>Genomic signatures of mitonuclear coevolution across populations of Tigriopus californicus.</title>
        <authorList>
            <person name="Barreto F.S."/>
            <person name="Watson E.T."/>
            <person name="Lima T.G."/>
            <person name="Willett C.S."/>
            <person name="Edmands S."/>
            <person name="Li W."/>
            <person name="Burton R.S."/>
        </authorList>
    </citation>
    <scope>NUCLEOTIDE SEQUENCE [LARGE SCALE GENOMIC DNA]</scope>
    <source>
        <strain evidence="6 7">San Diego</strain>
    </source>
</reference>
<feature type="coiled-coil region" evidence="3">
    <location>
        <begin position="111"/>
        <end position="200"/>
    </location>
</feature>
<comment type="similarity">
    <text evidence="1">Belongs to the LCA5 family.</text>
</comment>
<keyword evidence="2 3" id="KW-0175">Coiled coil</keyword>
<dbReference type="InterPro" id="IPR026188">
    <property type="entry name" value="Lebercilin-like"/>
</dbReference>
<feature type="compositionally biased region" description="Polar residues" evidence="4">
    <location>
        <begin position="367"/>
        <end position="376"/>
    </location>
</feature>
<feature type="compositionally biased region" description="Acidic residues" evidence="4">
    <location>
        <begin position="377"/>
        <end position="387"/>
    </location>
</feature>
<evidence type="ECO:0000256" key="2">
    <source>
        <dbReference type="ARBA" id="ARBA00023054"/>
    </source>
</evidence>
<keyword evidence="7" id="KW-1185">Reference proteome</keyword>
<comment type="caution">
    <text evidence="6">The sequence shown here is derived from an EMBL/GenBank/DDBJ whole genome shotgun (WGS) entry which is preliminary data.</text>
</comment>
<feature type="compositionally biased region" description="Basic and acidic residues" evidence="4">
    <location>
        <begin position="417"/>
        <end position="438"/>
    </location>
</feature>
<evidence type="ECO:0000313" key="6">
    <source>
        <dbReference type="EMBL" id="TRY76501.1"/>
    </source>
</evidence>
<dbReference type="Proteomes" id="UP000318571">
    <property type="component" value="Chromosome 5"/>
</dbReference>
<accession>A0A553PFP7</accession>
<feature type="compositionally biased region" description="Polar residues" evidence="4">
    <location>
        <begin position="53"/>
        <end position="62"/>
    </location>
</feature>
<gene>
    <name evidence="6" type="ORF">TCAL_15983</name>
</gene>
<feature type="coiled-coil region" evidence="3">
    <location>
        <begin position="269"/>
        <end position="296"/>
    </location>
</feature>
<dbReference type="Pfam" id="PF15619">
    <property type="entry name" value="Lebercilin"/>
    <property type="match status" value="1"/>
</dbReference>
<name>A0A553PFP7_TIGCA</name>
<dbReference type="EMBL" id="VCGU01000004">
    <property type="protein sequence ID" value="TRY76501.1"/>
    <property type="molecule type" value="Genomic_DNA"/>
</dbReference>
<dbReference type="PANTHER" id="PTHR16650">
    <property type="entry name" value="C21ORF13-RELATED"/>
    <property type="match status" value="1"/>
</dbReference>
<proteinExistence type="inferred from homology"/>
<feature type="compositionally biased region" description="Basic and acidic residues" evidence="4">
    <location>
        <begin position="24"/>
        <end position="42"/>
    </location>
</feature>
<protein>
    <recommendedName>
        <fullName evidence="5">Lebercilin domain-containing protein</fullName>
    </recommendedName>
</protein>
<feature type="compositionally biased region" description="Basic and acidic residues" evidence="4">
    <location>
        <begin position="446"/>
        <end position="461"/>
    </location>
</feature>
<sequence length="661" mass="74756">MSEEISEDEQSENYDSEPEEGKDDDEKQDQHTSQSDLKEKKLLNKRQGRRPTSLKSTKGSSYASVPHVIDASNFGTSSSPMLSILSYQTSSNWSSTRSNSASKFVADRINSANLKAKKERLNSKKELQREVQDLREQNRLLNRTVKRQDLELSRLGGTRGELPTILHAHNEEVRVLKEKLKKISEVKRDLNLRLDRKDAELFRMRESNKNLTSLTQTKKLDQREQLQVELGNVQDQLVLRDQENSDMRHKIAIIEKSHRQQMNHLRGKYHGLVKKMDLAKQEIEKLKDDIKEKDKLIHRSHIYAHRYNRRSNHSRMSGAISMFSINTRSDDDISEIDGTDKKALGHISPAVDREKDERHSMTKSETSESQENLENQADNDDQNETQGEEGGPSRKMMDRKDTFVREQNMDDDDDDDSKPTNDVEAHESPEKDTAKVDEESGNGGPDYDKSTLNSEEHDLKSDTNQQISRRDNSFISSREFFQSNGIVIQEKSYPKSEGANQNEPNSNQSSEDSPQKTGIHEMSDDDKMALWMPKGITPTHDSPSYRSRRATLDEKPLDSSKKVGLLAQLNDIDQSGSLKPANVYGDSFKAGGYSPSFGPAMKQQASVTFSTDYGDELTKGKGGFKAHGDLDQSLNSSIGSVNSVVSRKTNLMEELFGPGAK</sequence>
<feature type="compositionally biased region" description="Basic and acidic residues" evidence="4">
    <location>
        <begin position="351"/>
        <end position="366"/>
    </location>
</feature>
<dbReference type="AlphaFoldDB" id="A0A553PFP7"/>